<dbReference type="InParanoid" id="T0PUN5"/>
<sequence length="83" mass="8069">MKTFVPAALCALVAVQCIDSASAATTTQNLRATGWGNGGSGGSVLGINLGGAISSLVQNCLNGYGLFDGGNGGANANINVNPN</sequence>
<feature type="non-terminal residue" evidence="2">
    <location>
        <position position="83"/>
    </location>
</feature>
<evidence type="ECO:0000256" key="1">
    <source>
        <dbReference type="SAM" id="SignalP"/>
    </source>
</evidence>
<feature type="chain" id="PRO_5007727350" evidence="1">
    <location>
        <begin position="24"/>
        <end position="83"/>
    </location>
</feature>
<dbReference type="RefSeq" id="XP_008621860.1">
    <property type="nucleotide sequence ID" value="XM_008623638.1"/>
</dbReference>
<dbReference type="EMBL" id="JH767459">
    <property type="protein sequence ID" value="EQC24710.1"/>
    <property type="molecule type" value="Genomic_DNA"/>
</dbReference>
<keyword evidence="4" id="KW-1185">Reference proteome</keyword>
<evidence type="ECO:0000313" key="2">
    <source>
        <dbReference type="EMBL" id="EQC24710.1"/>
    </source>
</evidence>
<gene>
    <name evidence="2" type="ORF">SDRG_17396</name>
    <name evidence="3" type="ORF">SDRG_17397</name>
</gene>
<dbReference type="AlphaFoldDB" id="T0PUN5"/>
<dbReference type="EMBL" id="JH767459">
    <property type="protein sequence ID" value="EQC24711.1"/>
    <property type="molecule type" value="Genomic_DNA"/>
</dbReference>
<accession>T0PUN5</accession>
<feature type="signal peptide" evidence="1">
    <location>
        <begin position="1"/>
        <end position="23"/>
    </location>
</feature>
<dbReference type="VEuPathDB" id="FungiDB:SDRG_17397"/>
<dbReference type="VEuPathDB" id="FungiDB:SDRG_17396"/>
<organism evidence="2 4">
    <name type="scientific">Saprolegnia diclina (strain VS20)</name>
    <dbReference type="NCBI Taxonomy" id="1156394"/>
    <lineage>
        <taxon>Eukaryota</taxon>
        <taxon>Sar</taxon>
        <taxon>Stramenopiles</taxon>
        <taxon>Oomycota</taxon>
        <taxon>Saprolegniomycetes</taxon>
        <taxon>Saprolegniales</taxon>
        <taxon>Saprolegniaceae</taxon>
        <taxon>Saprolegnia</taxon>
    </lineage>
</organism>
<proteinExistence type="predicted"/>
<dbReference type="GeneID" id="19958123"/>
<dbReference type="OrthoDB" id="87610at2759"/>
<dbReference type="RefSeq" id="XP_008621861.1">
    <property type="nucleotide sequence ID" value="XM_008623639.1"/>
</dbReference>
<evidence type="ECO:0000313" key="4">
    <source>
        <dbReference type="Proteomes" id="UP000030762"/>
    </source>
</evidence>
<reference evidence="2 4" key="1">
    <citation type="submission" date="2012-04" db="EMBL/GenBank/DDBJ databases">
        <title>The Genome Sequence of Saprolegnia declina VS20.</title>
        <authorList>
            <consortium name="The Broad Institute Genome Sequencing Platform"/>
            <person name="Russ C."/>
            <person name="Nusbaum C."/>
            <person name="Tyler B."/>
            <person name="van West P."/>
            <person name="Dieguez-Uribeondo J."/>
            <person name="de Bruijn I."/>
            <person name="Tripathy S."/>
            <person name="Jiang R."/>
            <person name="Young S.K."/>
            <person name="Zeng Q."/>
            <person name="Gargeya S."/>
            <person name="Fitzgerald M."/>
            <person name="Haas B."/>
            <person name="Abouelleil A."/>
            <person name="Alvarado L."/>
            <person name="Arachchi H.M."/>
            <person name="Berlin A."/>
            <person name="Chapman S.B."/>
            <person name="Goldberg J."/>
            <person name="Griggs A."/>
            <person name="Gujja S."/>
            <person name="Hansen M."/>
            <person name="Howarth C."/>
            <person name="Imamovic A."/>
            <person name="Larimer J."/>
            <person name="McCowen C."/>
            <person name="Montmayeur A."/>
            <person name="Murphy C."/>
            <person name="Neiman D."/>
            <person name="Pearson M."/>
            <person name="Priest M."/>
            <person name="Roberts A."/>
            <person name="Saif S."/>
            <person name="Shea T."/>
            <person name="Sisk P."/>
            <person name="Sykes S."/>
            <person name="Wortman J."/>
            <person name="Nusbaum C."/>
            <person name="Birren B."/>
        </authorList>
    </citation>
    <scope>NUCLEOTIDE SEQUENCE [LARGE SCALE GENOMIC DNA]</scope>
    <source>
        <strain evidence="2 4">VS20</strain>
    </source>
</reference>
<dbReference type="GeneID" id="19958124"/>
<protein>
    <submittedName>
        <fullName evidence="2">Uncharacterized protein</fullName>
    </submittedName>
</protein>
<name>T0PUN5_SAPDV</name>
<evidence type="ECO:0000313" key="3">
    <source>
        <dbReference type="EMBL" id="EQC24711.1"/>
    </source>
</evidence>
<keyword evidence="1" id="KW-0732">Signal</keyword>
<dbReference type="Proteomes" id="UP000030762">
    <property type="component" value="Unassembled WGS sequence"/>
</dbReference>